<dbReference type="EMBL" id="CADCTQ010000262">
    <property type="protein sequence ID" value="CAA9271886.1"/>
    <property type="molecule type" value="Genomic_DNA"/>
</dbReference>
<gene>
    <name evidence="1" type="ORF">AVDCRST_MAG56-3113</name>
</gene>
<proteinExistence type="predicted"/>
<protein>
    <recommendedName>
        <fullName evidence="2">PD-(D/E)XK nuclease family transposase</fullName>
    </recommendedName>
</protein>
<dbReference type="InterPro" id="IPR010106">
    <property type="entry name" value="RpnA"/>
</dbReference>
<dbReference type="PANTHER" id="PTHR41317:SF1">
    <property type="entry name" value="PD-(D_E)XK NUCLEASE FAMILY TRANSPOSASE"/>
    <property type="match status" value="1"/>
</dbReference>
<dbReference type="PANTHER" id="PTHR41317">
    <property type="entry name" value="PD-(D_E)XK NUCLEASE FAMILY TRANSPOSASE"/>
    <property type="match status" value="1"/>
</dbReference>
<evidence type="ECO:0008006" key="2">
    <source>
        <dbReference type="Google" id="ProtNLM"/>
    </source>
</evidence>
<sequence>MPPKPEKALPPGAARLFCVCPAPNLRRFLQPRTNFRSNNYYAYYATFPLREQARKGRWDYQLKAVYTICILNFSFPDPSGQERYLREVQLLDKHTHEVFFDKLTFIYLEMPRFKKSEEELLTHFDKWLYVLKHLDRLQDIPKKLREKIFKKLFTQAEIAKLNPQEMKTYDESLKVYWDNYSVIQTAKHEGREQGKRERDVEDVEIAKELKRNGVSVDVIALSTGLTKEQIEKL</sequence>
<accession>A0A6J4JBE4</accession>
<organism evidence="1">
    <name type="scientific">uncultured Cytophagales bacterium</name>
    <dbReference type="NCBI Taxonomy" id="158755"/>
    <lineage>
        <taxon>Bacteria</taxon>
        <taxon>Pseudomonadati</taxon>
        <taxon>Bacteroidota</taxon>
        <taxon>Sphingobacteriia</taxon>
        <taxon>Sphingobacteriales</taxon>
        <taxon>environmental samples</taxon>
    </lineage>
</organism>
<name>A0A6J4JBE4_9SPHI</name>
<reference evidence="1" key="1">
    <citation type="submission" date="2020-02" db="EMBL/GenBank/DDBJ databases">
        <authorList>
            <person name="Meier V. D."/>
        </authorList>
    </citation>
    <scope>NUCLEOTIDE SEQUENCE</scope>
    <source>
        <strain evidence="1">AVDCRST_MAG56</strain>
    </source>
</reference>
<dbReference type="AlphaFoldDB" id="A0A6J4JBE4"/>
<dbReference type="Pfam" id="PF12784">
    <property type="entry name" value="PDDEXK_2"/>
    <property type="match status" value="1"/>
</dbReference>
<dbReference type="NCBIfam" id="TIGR01784">
    <property type="entry name" value="T_den_put_tspse"/>
    <property type="match status" value="1"/>
</dbReference>
<evidence type="ECO:0000313" key="1">
    <source>
        <dbReference type="EMBL" id="CAA9271886.1"/>
    </source>
</evidence>